<comment type="subcellular location">
    <subcellularLocation>
        <location evidence="1">Cytoplasm</location>
        <location evidence="1">Cytoskeleton</location>
        <location evidence="1">Cilium basal body</location>
    </subcellularLocation>
</comment>
<dbReference type="InterPro" id="IPR010796">
    <property type="entry name" value="C2_B9-type_dom"/>
</dbReference>
<evidence type="ECO:0000313" key="8">
    <source>
        <dbReference type="EMBL" id="KAJ8608236.1"/>
    </source>
</evidence>
<proteinExistence type="predicted"/>
<evidence type="ECO:0000256" key="1">
    <source>
        <dbReference type="ARBA" id="ARBA00004120"/>
    </source>
</evidence>
<dbReference type="GO" id="GO:0030030">
    <property type="term" value="P:cell projection organization"/>
    <property type="evidence" value="ECO:0007669"/>
    <property type="project" value="UniProtKB-KW"/>
</dbReference>
<evidence type="ECO:0000256" key="4">
    <source>
        <dbReference type="ARBA" id="ARBA00023212"/>
    </source>
</evidence>
<evidence type="ECO:0000256" key="5">
    <source>
        <dbReference type="ARBA" id="ARBA00023273"/>
    </source>
</evidence>
<name>A0AAD7UKZ6_9STRA</name>
<evidence type="ECO:0000313" key="9">
    <source>
        <dbReference type="Proteomes" id="UP001230188"/>
    </source>
</evidence>
<sequence>MAEIYYTWYDIANLRLRVRVRRLGEKKDDNTYEISWQQKIERKRGKVYTYVATDTHFSPHFLPRLPREPPPVTTAAGHAAPIHRRRRGEEADDASRMHIMLDDDDGPEIVLCALRWYPGRLEMTPGFSEYDKDALLAKLRRITYRVAANHVYEYTIENASWKPEDDDVLKEMLAIEARADEAKVVELRRRAADKAEKLVVPPHPRPGIALVLVISEVTGFVDCDDLYVDYAVDLPRGWRAADEALLKGRTRLSRRPLDADASAAALAGVGLIFLFGLLAGPSYALWLAAAVLAVASRGAWPRADEPLPLDKTIDLFLYKEDDDDDVPPPPTAHFQFVSRRSFGRSVVEGYTYWRLKTDEHKTPHRAALRAWRPDGGLSATCFDFFLGGANRLLDARFASSHQDKSHFVSVTAGTLFVSLTVEPYEPPPKPQDHPHQPPPPKSRGRETIDRILNNLKIKLQDDERKFQFDPDKSRSARERAAELIKNLQMQREGLHTMGSFVPPRDLDIEEDSDDDDDDDPKKHDDDLFGVPETKGTGPYDDDDDDDDVKRRTS</sequence>
<comment type="caution">
    <text evidence="8">The sequence shown here is derived from an EMBL/GenBank/DDBJ whole genome shotgun (WGS) entry which is preliminary data.</text>
</comment>
<gene>
    <name evidence="8" type="ORF">CTAYLR_009474</name>
</gene>
<keyword evidence="7" id="KW-0812">Transmembrane</keyword>
<feature type="compositionally biased region" description="Acidic residues" evidence="6">
    <location>
        <begin position="507"/>
        <end position="518"/>
    </location>
</feature>
<feature type="region of interest" description="Disordered" evidence="6">
    <location>
        <begin position="72"/>
        <end position="93"/>
    </location>
</feature>
<dbReference type="Proteomes" id="UP001230188">
    <property type="component" value="Unassembled WGS sequence"/>
</dbReference>
<keyword evidence="5" id="KW-0966">Cell projection</keyword>
<organism evidence="8 9">
    <name type="scientific">Chrysophaeum taylorii</name>
    <dbReference type="NCBI Taxonomy" id="2483200"/>
    <lineage>
        <taxon>Eukaryota</taxon>
        <taxon>Sar</taxon>
        <taxon>Stramenopiles</taxon>
        <taxon>Ochrophyta</taxon>
        <taxon>Pelagophyceae</taxon>
        <taxon>Pelagomonadales</taxon>
        <taxon>Pelagomonadaceae</taxon>
        <taxon>Chrysophaeum</taxon>
    </lineage>
</organism>
<keyword evidence="7" id="KW-0472">Membrane</keyword>
<evidence type="ECO:0000256" key="2">
    <source>
        <dbReference type="ARBA" id="ARBA00022490"/>
    </source>
</evidence>
<keyword evidence="3" id="KW-0970">Cilium biogenesis/degradation</keyword>
<dbReference type="Pfam" id="PF07162">
    <property type="entry name" value="B9-C2"/>
    <property type="match status" value="1"/>
</dbReference>
<feature type="region of interest" description="Disordered" evidence="6">
    <location>
        <begin position="489"/>
        <end position="553"/>
    </location>
</feature>
<keyword evidence="9" id="KW-1185">Reference proteome</keyword>
<dbReference type="AlphaFoldDB" id="A0AAD7UKZ6"/>
<dbReference type="EMBL" id="JAQMWT010000178">
    <property type="protein sequence ID" value="KAJ8608236.1"/>
    <property type="molecule type" value="Genomic_DNA"/>
</dbReference>
<feature type="region of interest" description="Disordered" evidence="6">
    <location>
        <begin position="421"/>
        <end position="446"/>
    </location>
</feature>
<evidence type="ECO:0000256" key="6">
    <source>
        <dbReference type="SAM" id="MobiDB-lite"/>
    </source>
</evidence>
<protein>
    <submittedName>
        <fullName evidence="8">Uncharacterized protein</fullName>
    </submittedName>
</protein>
<feature type="transmembrane region" description="Helical" evidence="7">
    <location>
        <begin position="257"/>
        <end position="277"/>
    </location>
</feature>
<keyword evidence="7" id="KW-1133">Transmembrane helix</keyword>
<dbReference type="GO" id="GO:0005929">
    <property type="term" value="C:cilium"/>
    <property type="evidence" value="ECO:0007669"/>
    <property type="project" value="UniProtKB-ARBA"/>
</dbReference>
<reference evidence="8" key="1">
    <citation type="submission" date="2023-01" db="EMBL/GenBank/DDBJ databases">
        <title>Metagenome sequencing of chrysophaentin producing Chrysophaeum taylorii.</title>
        <authorList>
            <person name="Davison J."/>
            <person name="Bewley C."/>
        </authorList>
    </citation>
    <scope>NUCLEOTIDE SEQUENCE</scope>
    <source>
        <strain evidence="8">NIES-1699</strain>
    </source>
</reference>
<keyword evidence="4" id="KW-0206">Cytoskeleton</keyword>
<keyword evidence="2" id="KW-0963">Cytoplasm</keyword>
<evidence type="ECO:0000256" key="7">
    <source>
        <dbReference type="SAM" id="Phobius"/>
    </source>
</evidence>
<accession>A0AAD7UKZ6</accession>
<evidence type="ECO:0000256" key="3">
    <source>
        <dbReference type="ARBA" id="ARBA00022794"/>
    </source>
</evidence>